<dbReference type="Pfam" id="PF00241">
    <property type="entry name" value="Cofilin_ADF"/>
    <property type="match status" value="1"/>
</dbReference>
<comment type="similarity">
    <text evidence="5">Belongs to the actin-binding proteins ADF family. Coactosin subfamily.</text>
</comment>
<comment type="subunit">
    <text evidence="7">Interacts with 5-lipoxygenase (ALOX5/5LO) in a calcium-independent manner. Binds to F-actin with a stoichiometry of 1:2.</text>
</comment>
<sequence>MSSPDAAESQEEIIKSLKEAVAAVVHHPVNIDAEVTANGNGVHHDNGVDLHDGVGHSKPHHHDEEEEAPEAEPSTLKYEEAPSSPNHEGTPSTSEHEETPSTRGHEEAPLTPGHEEAPSSPEHEEAPSTPKHEETPSTPKHEEAPSTPKHEEPPTQEEAPTPEQKEESEAVPHLAVCPAKPGVDDGEERLAPGGHEEDVAPVPVTKMRDDWMARRQFSLERKKEVESQSRPVLSKAAMSTSVDEDSVRAAYEAVRSDSSDTEWAVFTFQGQKIVCAGTGVGFDEFRAHFTDGDRAFGFIRIQMGDEMSKRQKFVFLTWVGPQVSVIRRAKMSIDKATVKEIVKNFAVELQVETQAEITVEYLREQLARAGGANYGTGFRD</sequence>
<comment type="function">
    <text evidence="6">Binds to F-actin in a calcium-independent manner. Has no direct effect on actin depolymerization. Acts as a chaperone for ALOX5 (5LO), influencing both its stability and activity in leukotrienes synthesis.</text>
</comment>
<dbReference type="EMBL" id="JAPTSV010000006">
    <property type="protein sequence ID" value="KAJ1526808.1"/>
    <property type="molecule type" value="Genomic_DNA"/>
</dbReference>
<dbReference type="GO" id="GO:0030864">
    <property type="term" value="C:cortical actin cytoskeleton"/>
    <property type="evidence" value="ECO:0007669"/>
    <property type="project" value="TreeGrafter"/>
</dbReference>
<dbReference type="GO" id="GO:0030833">
    <property type="term" value="P:regulation of actin filament polymerization"/>
    <property type="evidence" value="ECO:0007669"/>
    <property type="project" value="TreeGrafter"/>
</dbReference>
<dbReference type="InterPro" id="IPR002108">
    <property type="entry name" value="ADF-H"/>
</dbReference>
<evidence type="ECO:0000256" key="1">
    <source>
        <dbReference type="ARBA" id="ARBA00004245"/>
    </source>
</evidence>
<evidence type="ECO:0000256" key="4">
    <source>
        <dbReference type="ARBA" id="ARBA00023212"/>
    </source>
</evidence>
<dbReference type="SMART" id="SM00102">
    <property type="entry name" value="ADF"/>
    <property type="match status" value="1"/>
</dbReference>
<dbReference type="PROSITE" id="PS51263">
    <property type="entry name" value="ADF_H"/>
    <property type="match status" value="1"/>
</dbReference>
<keyword evidence="4" id="KW-0206">Cytoskeleton</keyword>
<dbReference type="GO" id="GO:0005884">
    <property type="term" value="C:actin filament"/>
    <property type="evidence" value="ECO:0007669"/>
    <property type="project" value="TreeGrafter"/>
</dbReference>
<feature type="domain" description="ADF-H" evidence="10">
    <location>
        <begin position="239"/>
        <end position="367"/>
    </location>
</feature>
<name>A0AAV7XQQ6_9NEOP</name>
<evidence type="ECO:0000256" key="2">
    <source>
        <dbReference type="ARBA" id="ARBA00022490"/>
    </source>
</evidence>
<keyword evidence="3" id="KW-0009">Actin-binding</keyword>
<evidence type="ECO:0000256" key="5">
    <source>
        <dbReference type="ARBA" id="ARBA00038052"/>
    </source>
</evidence>
<dbReference type="PANTHER" id="PTHR10829">
    <property type="entry name" value="CORTACTIN AND DREBRIN"/>
    <property type="match status" value="1"/>
</dbReference>
<feature type="compositionally biased region" description="Basic and acidic residues" evidence="9">
    <location>
        <begin position="94"/>
        <end position="153"/>
    </location>
</feature>
<feature type="compositionally biased region" description="Basic and acidic residues" evidence="9">
    <location>
        <begin position="42"/>
        <end position="55"/>
    </location>
</feature>
<evidence type="ECO:0000259" key="10">
    <source>
        <dbReference type="PROSITE" id="PS51263"/>
    </source>
</evidence>
<dbReference type="GO" id="GO:0030427">
    <property type="term" value="C:site of polarized growth"/>
    <property type="evidence" value="ECO:0007669"/>
    <property type="project" value="TreeGrafter"/>
</dbReference>
<evidence type="ECO:0000313" key="11">
    <source>
        <dbReference type="EMBL" id="KAJ1526808.1"/>
    </source>
</evidence>
<feature type="compositionally biased region" description="Basic and acidic residues" evidence="9">
    <location>
        <begin position="188"/>
        <end position="198"/>
    </location>
</feature>
<reference evidence="11" key="1">
    <citation type="submission" date="2022-12" db="EMBL/GenBank/DDBJ databases">
        <title>Chromosome-level genome assembly of the bean flower thrips Megalurothrips usitatus.</title>
        <authorList>
            <person name="Ma L."/>
            <person name="Liu Q."/>
            <person name="Li H."/>
            <person name="Cai W."/>
        </authorList>
    </citation>
    <scope>NUCLEOTIDE SEQUENCE</scope>
    <source>
        <strain evidence="11">Cailab_2022a</strain>
    </source>
</reference>
<evidence type="ECO:0000256" key="7">
    <source>
        <dbReference type="ARBA" id="ARBA00062335"/>
    </source>
</evidence>
<evidence type="ECO:0000256" key="8">
    <source>
        <dbReference type="ARBA" id="ARBA00068121"/>
    </source>
</evidence>
<dbReference type="CDD" id="cd11282">
    <property type="entry name" value="ADF_coactosin_like"/>
    <property type="match status" value="1"/>
</dbReference>
<evidence type="ECO:0000313" key="12">
    <source>
        <dbReference type="Proteomes" id="UP001075354"/>
    </source>
</evidence>
<evidence type="ECO:0000256" key="6">
    <source>
        <dbReference type="ARBA" id="ARBA00058385"/>
    </source>
</evidence>
<accession>A0AAV7XQQ6</accession>
<proteinExistence type="inferred from homology"/>
<dbReference type="FunFam" id="3.40.20.10:FF:000018">
    <property type="entry name" value="Coactosin-like 1"/>
    <property type="match status" value="1"/>
</dbReference>
<dbReference type="GO" id="GO:0051015">
    <property type="term" value="F:actin filament binding"/>
    <property type="evidence" value="ECO:0007669"/>
    <property type="project" value="TreeGrafter"/>
</dbReference>
<organism evidence="11 12">
    <name type="scientific">Megalurothrips usitatus</name>
    <name type="common">bean blossom thrips</name>
    <dbReference type="NCBI Taxonomy" id="439358"/>
    <lineage>
        <taxon>Eukaryota</taxon>
        <taxon>Metazoa</taxon>
        <taxon>Ecdysozoa</taxon>
        <taxon>Arthropoda</taxon>
        <taxon>Hexapoda</taxon>
        <taxon>Insecta</taxon>
        <taxon>Pterygota</taxon>
        <taxon>Neoptera</taxon>
        <taxon>Paraneoptera</taxon>
        <taxon>Thysanoptera</taxon>
        <taxon>Terebrantia</taxon>
        <taxon>Thripoidea</taxon>
        <taxon>Thripidae</taxon>
        <taxon>Megalurothrips</taxon>
    </lineage>
</organism>
<keyword evidence="2" id="KW-0963">Cytoplasm</keyword>
<dbReference type="Proteomes" id="UP001075354">
    <property type="component" value="Chromosome 6"/>
</dbReference>
<protein>
    <recommendedName>
        <fullName evidence="8">Coactosin-like protein</fullName>
    </recommendedName>
</protein>
<dbReference type="AlphaFoldDB" id="A0AAV7XQQ6"/>
<comment type="subcellular location">
    <subcellularLocation>
        <location evidence="1">Cytoplasm</location>
        <location evidence="1">Cytoskeleton</location>
    </subcellularLocation>
</comment>
<dbReference type="InterPro" id="IPR029006">
    <property type="entry name" value="ADF-H/Gelsolin-like_dom_sf"/>
</dbReference>
<feature type="region of interest" description="Disordered" evidence="9">
    <location>
        <begin position="35"/>
        <end position="200"/>
    </location>
</feature>
<evidence type="ECO:0000256" key="9">
    <source>
        <dbReference type="SAM" id="MobiDB-lite"/>
    </source>
</evidence>
<gene>
    <name evidence="11" type="ORF">ONE63_008378</name>
</gene>
<dbReference type="Gene3D" id="3.40.20.10">
    <property type="entry name" value="Severin"/>
    <property type="match status" value="1"/>
</dbReference>
<dbReference type="PANTHER" id="PTHR10829:SF29">
    <property type="entry name" value="COACTOSIN-LIKE PROTEIN"/>
    <property type="match status" value="1"/>
</dbReference>
<feature type="compositionally biased region" description="Polar residues" evidence="9">
    <location>
        <begin position="83"/>
        <end position="93"/>
    </location>
</feature>
<dbReference type="SUPFAM" id="SSF55753">
    <property type="entry name" value="Actin depolymerizing proteins"/>
    <property type="match status" value="1"/>
</dbReference>
<keyword evidence="12" id="KW-1185">Reference proteome</keyword>
<evidence type="ECO:0000256" key="3">
    <source>
        <dbReference type="ARBA" id="ARBA00023203"/>
    </source>
</evidence>
<comment type="caution">
    <text evidence="11">The sequence shown here is derived from an EMBL/GenBank/DDBJ whole genome shotgun (WGS) entry which is preliminary data.</text>
</comment>